<dbReference type="OrthoDB" id="5404651at2759"/>
<organism evidence="2 3">
    <name type="scientific">Penicillium canariense</name>
    <dbReference type="NCBI Taxonomy" id="189055"/>
    <lineage>
        <taxon>Eukaryota</taxon>
        <taxon>Fungi</taxon>
        <taxon>Dikarya</taxon>
        <taxon>Ascomycota</taxon>
        <taxon>Pezizomycotina</taxon>
        <taxon>Eurotiomycetes</taxon>
        <taxon>Eurotiomycetidae</taxon>
        <taxon>Eurotiales</taxon>
        <taxon>Aspergillaceae</taxon>
        <taxon>Penicillium</taxon>
    </lineage>
</organism>
<dbReference type="GeneID" id="81421354"/>
<dbReference type="EMBL" id="JAPQKN010000001">
    <property type="protein sequence ID" value="KAJ5174176.1"/>
    <property type="molecule type" value="Genomic_DNA"/>
</dbReference>
<dbReference type="GO" id="GO:0003723">
    <property type="term" value="F:RNA binding"/>
    <property type="evidence" value="ECO:0007669"/>
    <property type="project" value="InterPro"/>
</dbReference>
<evidence type="ECO:0000313" key="2">
    <source>
        <dbReference type="EMBL" id="KAJ5174176.1"/>
    </source>
</evidence>
<reference evidence="2" key="2">
    <citation type="journal article" date="2023" name="IMA Fungus">
        <title>Comparative genomic study of the Penicillium genus elucidates a diverse pangenome and 15 lateral gene transfer events.</title>
        <authorList>
            <person name="Petersen C."/>
            <person name="Sorensen T."/>
            <person name="Nielsen M.R."/>
            <person name="Sondergaard T.E."/>
            <person name="Sorensen J.L."/>
            <person name="Fitzpatrick D.A."/>
            <person name="Frisvad J.C."/>
            <person name="Nielsen K.L."/>
        </authorList>
    </citation>
    <scope>NUCLEOTIDE SEQUENCE</scope>
    <source>
        <strain evidence="2">IBT 26290</strain>
    </source>
</reference>
<sequence length="621" mass="68745">MATPTPILDQFLGGVAELVQNRDGAKLQDFLQIEPPLSENYLRMIQELRGGYPAGGPQSDAGLLQRCEALVPRTKGGSSWTAFPTFMKLYFTFLRDVNTDNLLDTYNQLKGLLNQCVLALGDSQMGVVVLPTVLYLSKVLAKLAMGLDRRPELIAHILRMEGGADNDDSIEKVTLVEQSANVVREAFIKCLTDRTGTAGTHGKPEGKRVGIYLMANLCLKLLFQCGKLRNAEQMFASISAQSPPLAHFPAAQRVTYLYYLGRYLFSNNLFYPALIALQAAYDQCHRQALSQRQLILTYLIPCNIIMGRFPSGELLQRPEANGLVEKFEPLCRLIVRGDYIAFREHLSPNSPAAEWFSRKGILLTLRNRCEIMVWRSFCRKVFIHGGFHGDPQAQAQRGPPPYLYLQKLAVATRWLQSQHQQTKLTTYVNHATPNFHFYGSQIISESTDPDFVGLGSPDTPTARQLLEKYGDYLAPDGFFDEGGNWQHNVPGQLIGGNPGADYDGFELDPYADATEDGPEANKQSLLMDEIESILASLLTQGLMRGYLTHRNPRFAIPGARLRGALPTGFPNIWETISTREKEDPSVPGWVRPPPTTFGAPALGGSGGRVVNLSGARPVGVQ</sequence>
<dbReference type="PANTHER" id="PTHR12732:SF8">
    <property type="entry name" value="NUCLEAR MRNA EXPORT PROTEIN THP1"/>
    <property type="match status" value="1"/>
</dbReference>
<keyword evidence="3" id="KW-1185">Reference proteome</keyword>
<dbReference type="GO" id="GO:0003690">
    <property type="term" value="F:double-stranded DNA binding"/>
    <property type="evidence" value="ECO:0007669"/>
    <property type="project" value="InterPro"/>
</dbReference>
<feature type="region of interest" description="Disordered" evidence="1">
    <location>
        <begin position="580"/>
        <end position="621"/>
    </location>
</feature>
<dbReference type="InterPro" id="IPR045114">
    <property type="entry name" value="Csn12-like"/>
</dbReference>
<dbReference type="Proteomes" id="UP001149163">
    <property type="component" value="Unassembled WGS sequence"/>
</dbReference>
<reference evidence="2" key="1">
    <citation type="submission" date="2022-11" db="EMBL/GenBank/DDBJ databases">
        <authorList>
            <person name="Petersen C."/>
        </authorList>
    </citation>
    <scope>NUCLEOTIDE SEQUENCE</scope>
    <source>
        <strain evidence="2">IBT 26290</strain>
    </source>
</reference>
<evidence type="ECO:0008006" key="4">
    <source>
        <dbReference type="Google" id="ProtNLM"/>
    </source>
</evidence>
<dbReference type="RefSeq" id="XP_056545784.1">
    <property type="nucleotide sequence ID" value="XM_056682178.1"/>
</dbReference>
<accession>A0A9W9IH47</accession>
<evidence type="ECO:0000313" key="3">
    <source>
        <dbReference type="Proteomes" id="UP001149163"/>
    </source>
</evidence>
<evidence type="ECO:0000256" key="1">
    <source>
        <dbReference type="SAM" id="MobiDB-lite"/>
    </source>
</evidence>
<protein>
    <recommendedName>
        <fullName evidence="4">COP9 signalosome complex subunit 12</fullName>
    </recommendedName>
</protein>
<proteinExistence type="predicted"/>
<dbReference type="PANTHER" id="PTHR12732">
    <property type="entry name" value="UNCHARACTERIZED PROTEASOME COMPONENT REGION PCI-CONTAINING"/>
    <property type="match status" value="1"/>
</dbReference>
<gene>
    <name evidence="2" type="ORF">N7482_000053</name>
</gene>
<dbReference type="AlphaFoldDB" id="A0A9W9IH47"/>
<dbReference type="SMART" id="SM00753">
    <property type="entry name" value="PAM"/>
    <property type="match status" value="1"/>
</dbReference>
<name>A0A9W9IH47_9EURO</name>
<comment type="caution">
    <text evidence="2">The sequence shown here is derived from an EMBL/GenBank/DDBJ whole genome shotgun (WGS) entry which is preliminary data.</text>
</comment>